<evidence type="ECO:0000256" key="2">
    <source>
        <dbReference type="ARBA" id="ARBA00022676"/>
    </source>
</evidence>
<comment type="caution">
    <text evidence="5">The sequence shown here is derived from an EMBL/GenBank/DDBJ whole genome shotgun (WGS) entry which is preliminary data.</text>
</comment>
<dbReference type="GO" id="GO:0016757">
    <property type="term" value="F:glycosyltransferase activity"/>
    <property type="evidence" value="ECO:0007669"/>
    <property type="project" value="UniProtKB-KW"/>
</dbReference>
<evidence type="ECO:0000256" key="1">
    <source>
        <dbReference type="ARBA" id="ARBA00006739"/>
    </source>
</evidence>
<dbReference type="Gene3D" id="3.90.550.10">
    <property type="entry name" value="Spore Coat Polysaccharide Biosynthesis Protein SpsA, Chain A"/>
    <property type="match status" value="1"/>
</dbReference>
<gene>
    <name evidence="5" type="ORF">COHA_003857</name>
</gene>
<feature type="domain" description="Glycosyltransferase 2-like" evidence="4">
    <location>
        <begin position="282"/>
        <end position="345"/>
    </location>
</feature>
<dbReference type="Pfam" id="PF00535">
    <property type="entry name" value="Glycos_transf_2"/>
    <property type="match status" value="1"/>
</dbReference>
<dbReference type="Proteomes" id="UP001205105">
    <property type="component" value="Unassembled WGS sequence"/>
</dbReference>
<evidence type="ECO:0000313" key="6">
    <source>
        <dbReference type="Proteomes" id="UP001205105"/>
    </source>
</evidence>
<dbReference type="SUPFAM" id="SSF53448">
    <property type="entry name" value="Nucleotide-diphospho-sugar transferases"/>
    <property type="match status" value="1"/>
</dbReference>
<dbReference type="AlphaFoldDB" id="A0AAD5DU93"/>
<keyword evidence="3" id="KW-0808">Transferase</keyword>
<keyword evidence="6" id="KW-1185">Reference proteome</keyword>
<organism evidence="5 6">
    <name type="scientific">Chlorella ohadii</name>
    <dbReference type="NCBI Taxonomy" id="2649997"/>
    <lineage>
        <taxon>Eukaryota</taxon>
        <taxon>Viridiplantae</taxon>
        <taxon>Chlorophyta</taxon>
        <taxon>core chlorophytes</taxon>
        <taxon>Trebouxiophyceae</taxon>
        <taxon>Chlorellales</taxon>
        <taxon>Chlorellaceae</taxon>
        <taxon>Chlorella clade</taxon>
        <taxon>Chlorella</taxon>
    </lineage>
</organism>
<comment type="similarity">
    <text evidence="1">Belongs to the glycosyltransferase 2 family.</text>
</comment>
<keyword evidence="2" id="KW-0328">Glycosyltransferase</keyword>
<dbReference type="PANTHER" id="PTHR43179">
    <property type="entry name" value="RHAMNOSYLTRANSFERASE WBBL"/>
    <property type="match status" value="1"/>
</dbReference>
<accession>A0AAD5DU93</accession>
<proteinExistence type="inferred from homology"/>
<dbReference type="InterPro" id="IPR001173">
    <property type="entry name" value="Glyco_trans_2-like"/>
</dbReference>
<protein>
    <recommendedName>
        <fullName evidence="4">Glycosyltransferase 2-like domain-containing protein</fullName>
    </recommendedName>
</protein>
<sequence length="609" mass="65550">MDVHVKFWAPGLDDPTRRSPPPATCPAGPTEITLSLCIGVDEDDALAAEQAALQRCFPGLQAHVTVFPLSELAPLRAGGAPLCWMWGQLASAALREFGSDWTLLIGDDVSLEPADWATRLAEYISAHPHLRCIARLDTADPGFPSFLALHKDHLATFGRLLPPQFDGCNQGGDPFLFELHHRFGTAGLCLRVRISNAIGGMDGSVFGAASQPPRYSKAALGASQWRQLLDEWSKRMAGATGAQPRMQVAVLVPSFRVNPKVLGGILTACRTSFADVDAQLDHLPHLRVRVNGANKGASHSRNRLLEEACGAHYAVFWDDDVEPQPGCLDAYVAAFKAHPDEVAFAGPSVLPRLPDQLLPTAIHMSGVSFFWEAPAAMAPAWGGRVPWAVTANLAVKLSAAARFKEGFPGAGGGEDVDFCLQLGGRMRAVPGAGVVHPWWPEGRPWVYRRFFRWAQGDGWLLDLWPALAYRRAPNLAELLGLMAGCLLPTLLAGAMSVKVAVAAVAGALLADLALFLCYACCSPAQRAQHPCRPDWLRPLAAAEACLISAVSEAGRAWGQMERGHWWRLCASFDWFAGLDAGVVHREQAWAALRCCLTVMGALLLAATVA</sequence>
<evidence type="ECO:0000313" key="5">
    <source>
        <dbReference type="EMBL" id="KAI7842503.1"/>
    </source>
</evidence>
<dbReference type="PANTHER" id="PTHR43179:SF12">
    <property type="entry name" value="GALACTOFURANOSYLTRANSFERASE GLFT2"/>
    <property type="match status" value="1"/>
</dbReference>
<evidence type="ECO:0000259" key="4">
    <source>
        <dbReference type="Pfam" id="PF00535"/>
    </source>
</evidence>
<reference evidence="5" key="1">
    <citation type="submission" date="2020-11" db="EMBL/GenBank/DDBJ databases">
        <title>Chlorella ohadii genome sequencing and assembly.</title>
        <authorList>
            <person name="Murik O."/>
            <person name="Treves H."/>
            <person name="Kedem I."/>
            <person name="Shotland Y."/>
            <person name="Kaplan A."/>
        </authorList>
    </citation>
    <scope>NUCLEOTIDE SEQUENCE</scope>
    <source>
        <strain evidence="5">1</strain>
    </source>
</reference>
<name>A0AAD5DU93_9CHLO</name>
<evidence type="ECO:0000256" key="3">
    <source>
        <dbReference type="ARBA" id="ARBA00022679"/>
    </source>
</evidence>
<dbReference type="InterPro" id="IPR029044">
    <property type="entry name" value="Nucleotide-diphossugar_trans"/>
</dbReference>
<dbReference type="EMBL" id="JADXDR010000052">
    <property type="protein sequence ID" value="KAI7842503.1"/>
    <property type="molecule type" value="Genomic_DNA"/>
</dbReference>